<reference evidence="2 3" key="1">
    <citation type="submission" date="2014-08" db="EMBL/GenBank/DDBJ databases">
        <title>Complete genome sequence of Corynebacterium deserti GIMN1.010 (=DSM 45689), isolated from desert sand in western China.</title>
        <authorList>
            <person name="Ruckert C."/>
            <person name="Albersmeier A."/>
            <person name="Kalinowski J."/>
        </authorList>
    </citation>
    <scope>NUCLEOTIDE SEQUENCE [LARGE SCALE GENOMIC DNA]</scope>
    <source>
        <strain evidence="2 3">GIMN1.010</strain>
        <plasmid evidence="2 3">pCdes1</plasmid>
    </source>
</reference>
<evidence type="ECO:0000313" key="2">
    <source>
        <dbReference type="EMBL" id="ALC07186.1"/>
    </source>
</evidence>
<geneLocation type="plasmid" evidence="2 3">
    <name>pCdes1</name>
</geneLocation>
<feature type="region of interest" description="Disordered" evidence="1">
    <location>
        <begin position="1"/>
        <end position="60"/>
    </location>
</feature>
<organism evidence="2 3">
    <name type="scientific">Corynebacterium deserti GIMN1.010</name>
    <dbReference type="NCBI Taxonomy" id="931089"/>
    <lineage>
        <taxon>Bacteria</taxon>
        <taxon>Bacillati</taxon>
        <taxon>Actinomycetota</taxon>
        <taxon>Actinomycetes</taxon>
        <taxon>Mycobacteriales</taxon>
        <taxon>Corynebacteriaceae</taxon>
        <taxon>Corynebacterium</taxon>
    </lineage>
</organism>
<dbReference type="Proteomes" id="UP000068067">
    <property type="component" value="Plasmid pCdes1"/>
</dbReference>
<proteinExistence type="predicted"/>
<accession>A0A0M5IJ74</accession>
<sequence length="110" mass="12228">MSPLDPTLNNRYIPRTPGPARAPAPGSAEGYASYLKTAERDPSKRRKPQPPPPAPDAAEVVGPWDQRFVINTTPISSDHRHLLYNLHLKTGKTIRELLDHAIKNTYGSKH</sequence>
<keyword evidence="2" id="KW-0614">Plasmid</keyword>
<evidence type="ECO:0000313" key="3">
    <source>
        <dbReference type="Proteomes" id="UP000068067"/>
    </source>
</evidence>
<dbReference type="AlphaFoldDB" id="A0A0M5IJ74"/>
<dbReference type="PATRIC" id="fig|931089.4.peg.2895"/>
<dbReference type="EMBL" id="CP009221">
    <property type="protein sequence ID" value="ALC07186.1"/>
    <property type="molecule type" value="Genomic_DNA"/>
</dbReference>
<dbReference type="KEGG" id="cdx:CDES_14355"/>
<evidence type="ECO:0000256" key="1">
    <source>
        <dbReference type="SAM" id="MobiDB-lite"/>
    </source>
</evidence>
<name>A0A0M5IJ74_9CORY</name>
<keyword evidence="3" id="KW-1185">Reference proteome</keyword>
<gene>
    <name evidence="2" type="ORF">CDES_14355</name>
</gene>
<protein>
    <submittedName>
        <fullName evidence="2">Uncharacterized protein</fullName>
    </submittedName>
</protein>